<dbReference type="AlphaFoldDB" id="A0A1H6H784"/>
<feature type="signal peptide" evidence="1">
    <location>
        <begin position="1"/>
        <end position="18"/>
    </location>
</feature>
<evidence type="ECO:0008006" key="4">
    <source>
        <dbReference type="Google" id="ProtNLM"/>
    </source>
</evidence>
<gene>
    <name evidence="2" type="ORF">SAMN05421593_1510</name>
</gene>
<feature type="chain" id="PRO_5011714344" description="C1q domain-containing protein" evidence="1">
    <location>
        <begin position="19"/>
        <end position="261"/>
    </location>
</feature>
<evidence type="ECO:0000256" key="1">
    <source>
        <dbReference type="SAM" id="SignalP"/>
    </source>
</evidence>
<dbReference type="STRING" id="680127.SAMN05421593_1510"/>
<protein>
    <recommendedName>
        <fullName evidence="4">C1q domain-containing protein</fullName>
    </recommendedName>
</protein>
<keyword evidence="1" id="KW-0732">Signal</keyword>
<organism evidence="2 3">
    <name type="scientific">Chryseobacterium culicis</name>
    <dbReference type="NCBI Taxonomy" id="680127"/>
    <lineage>
        <taxon>Bacteria</taxon>
        <taxon>Pseudomonadati</taxon>
        <taxon>Bacteroidota</taxon>
        <taxon>Flavobacteriia</taxon>
        <taxon>Flavobacteriales</taxon>
        <taxon>Weeksellaceae</taxon>
        <taxon>Chryseobacterium group</taxon>
        <taxon>Chryseobacterium</taxon>
    </lineage>
</organism>
<reference evidence="2 3" key="1">
    <citation type="submission" date="2016-10" db="EMBL/GenBank/DDBJ databases">
        <authorList>
            <person name="de Groot N.N."/>
        </authorList>
    </citation>
    <scope>NUCLEOTIDE SEQUENCE [LARGE SCALE GENOMIC DNA]</scope>
    <source>
        <strain evidence="2 3">DSM 23031</strain>
    </source>
</reference>
<evidence type="ECO:0000313" key="3">
    <source>
        <dbReference type="Proteomes" id="UP000198561"/>
    </source>
</evidence>
<sequence length="261" mass="27310">MKKLILPLALLGYTLTYAQVGIQTSTPQKTLHVNGSLQVVNELNVGGNASTAGTAGTAGQVLTSNGPGAAPTWNTSPAGNYLPTDTGTVLVLNGQPSVADEITVSLSKDIPLFTATNGLNIPFALQYLTSEIIDNKNTFTGLATTNTFTVQTDGIYIISMNFSVQSTAGVSTGNLRFGIVDAVTSNWVTYSLQTLPSLQAGDLINLSSERAAHLVPGVTYQFAAVRNQGASGTLTMRGTEATDNTNNLPLPISLFSVKRIK</sequence>
<accession>A0A1H6H784</accession>
<dbReference type="EMBL" id="FNWQ01000002">
    <property type="protein sequence ID" value="SEH31639.1"/>
    <property type="molecule type" value="Genomic_DNA"/>
</dbReference>
<dbReference type="RefSeq" id="WP_089690845.1">
    <property type="nucleotide sequence ID" value="NZ_DALZIY010000002.1"/>
</dbReference>
<dbReference type="Proteomes" id="UP000198561">
    <property type="component" value="Unassembled WGS sequence"/>
</dbReference>
<evidence type="ECO:0000313" key="2">
    <source>
        <dbReference type="EMBL" id="SEH31639.1"/>
    </source>
</evidence>
<proteinExistence type="predicted"/>
<name>A0A1H6H784_CHRCI</name>
<dbReference type="OrthoDB" id="1236738at2"/>